<dbReference type="SUPFAM" id="SSF55073">
    <property type="entry name" value="Nucleotide cyclase"/>
    <property type="match status" value="1"/>
</dbReference>
<evidence type="ECO:0000256" key="1">
    <source>
        <dbReference type="ARBA" id="ARBA00012282"/>
    </source>
</evidence>
<keyword evidence="2" id="KW-0973">c-di-GMP</keyword>
<feature type="domain" description="EAL" evidence="8">
    <location>
        <begin position="549"/>
        <end position="803"/>
    </location>
</feature>
<dbReference type="Gene3D" id="3.30.450.20">
    <property type="entry name" value="PAS domain"/>
    <property type="match status" value="2"/>
</dbReference>
<dbReference type="InterPro" id="IPR001610">
    <property type="entry name" value="PAC"/>
</dbReference>
<dbReference type="InterPro" id="IPR000160">
    <property type="entry name" value="GGDEF_dom"/>
</dbReference>
<dbReference type="InterPro" id="IPR043128">
    <property type="entry name" value="Rev_trsase/Diguanyl_cyclase"/>
</dbReference>
<dbReference type="SUPFAM" id="SSF55785">
    <property type="entry name" value="PYP-like sensor domain (PAS domain)"/>
    <property type="match status" value="2"/>
</dbReference>
<dbReference type="EC" id="3.1.4.52" evidence="1"/>
<dbReference type="PROSITE" id="PS50883">
    <property type="entry name" value="EAL"/>
    <property type="match status" value="1"/>
</dbReference>
<keyword evidence="4" id="KW-0812">Transmembrane</keyword>
<feature type="signal peptide" evidence="5">
    <location>
        <begin position="1"/>
        <end position="20"/>
    </location>
</feature>
<gene>
    <name evidence="10" type="ORF">INQ41_03040</name>
</gene>
<dbReference type="InterPro" id="IPR000700">
    <property type="entry name" value="PAS-assoc_C"/>
</dbReference>
<evidence type="ECO:0000313" key="11">
    <source>
        <dbReference type="Proteomes" id="UP000594059"/>
    </source>
</evidence>
<name>A0A7S6ZT49_9GAMM</name>
<evidence type="ECO:0000259" key="7">
    <source>
        <dbReference type="PROSITE" id="PS50113"/>
    </source>
</evidence>
<dbReference type="CDD" id="cd00130">
    <property type="entry name" value="PAS"/>
    <property type="match status" value="1"/>
</dbReference>
<dbReference type="PANTHER" id="PTHR44757">
    <property type="entry name" value="DIGUANYLATE CYCLASE DGCP"/>
    <property type="match status" value="1"/>
</dbReference>
<dbReference type="GO" id="GO:0071111">
    <property type="term" value="F:cyclic-guanylate-specific phosphodiesterase activity"/>
    <property type="evidence" value="ECO:0007669"/>
    <property type="project" value="UniProtKB-EC"/>
</dbReference>
<protein>
    <recommendedName>
        <fullName evidence="1">cyclic-guanylate-specific phosphodiesterase</fullName>
        <ecNumber evidence="1">3.1.4.52</ecNumber>
    </recommendedName>
</protein>
<evidence type="ECO:0000259" key="6">
    <source>
        <dbReference type="PROSITE" id="PS50112"/>
    </source>
</evidence>
<dbReference type="Pfam" id="PF00990">
    <property type="entry name" value="GGDEF"/>
    <property type="match status" value="1"/>
</dbReference>
<dbReference type="SMART" id="SM00086">
    <property type="entry name" value="PAC"/>
    <property type="match status" value="2"/>
</dbReference>
<sequence>MQMGLLLGVLLIMTAPCTRAGAPGGPDPSLPFSSDAPGMASTARNDLHAQPAASSTRTQSVARSSQTTVIPTPAPGLAAGLWRSPLGLSVIALLVLITGVALVGYVRLRGRETRLWANRIRERDERLMLALWASGEEFWDYDLSAEELHHTRVTTNPQDEPELKVERYRLDELTIHGDDLAQVQEALRQHLRGTTPVFASEYRTRRAEESSWCWVRARGRVVEWGPDGRPLRVAGTVRTVTEKRSAEHERRVATEVLRNMDEAVAVFDRDFQFISVNPAFTRITGHEPDDVLDRSTSVLDSSRQDIEYHRRLRHDLLRDGRWSGELWMRRRNGDEFLCLLRISSVGERDGRRSHYIAVLSDITEKKRAEQELRYLANYDPLTGLPNRTLLLERIAAAIVRARAAQSRIGVLFIDLDRFKDINDSLGHGVGDLILRAVATRLHAFAGPHQTAARLSGDEFMLVLENVETDAQISDATQRLIAAFEAPVTYGDRQEAIISPSIGVSVYPDDARIASELIRHADTAMYRAKAVGRRTSMRYDAAMDLDVQRRATLSAALRTVLDRNELSMVYQPRLSLNGGHIAGVEALLRWHSPEHGQIHPTQFIPLTEENGMILEIGQWALREACRALATWRSAGLMDIPIAVNVSSLQLLRGDFPQVVERVLAQTGIPANRLELELTESVLMDNPAESSVSLQQFRRLGVNLAIDDFGTGYSSLSYLKRLPITMLKIDKEFIDDLPRDTDDAAITTTIIAMGHSLGLTVVAEGVETASQAQWLRDHRCDEIQGYWLAEPMPAESIAQFVQARSWAETTAS</sequence>
<dbReference type="InterPro" id="IPR000014">
    <property type="entry name" value="PAS"/>
</dbReference>
<dbReference type="Pfam" id="PF13426">
    <property type="entry name" value="PAS_9"/>
    <property type="match status" value="1"/>
</dbReference>
<feature type="domain" description="PAC" evidence="7">
    <location>
        <begin position="322"/>
        <end position="374"/>
    </location>
</feature>
<evidence type="ECO:0000259" key="8">
    <source>
        <dbReference type="PROSITE" id="PS50883"/>
    </source>
</evidence>
<dbReference type="SMART" id="SM00267">
    <property type="entry name" value="GGDEF"/>
    <property type="match status" value="1"/>
</dbReference>
<reference evidence="10 11" key="1">
    <citation type="submission" date="2020-10" db="EMBL/GenBank/DDBJ databases">
        <title>complete genome sequencing of Lysobacter sp. H21R20.</title>
        <authorList>
            <person name="Bae J.-W."/>
            <person name="Lee S.-Y."/>
        </authorList>
    </citation>
    <scope>NUCLEOTIDE SEQUENCE [LARGE SCALE GENOMIC DNA]</scope>
    <source>
        <strain evidence="10 11">H21R20</strain>
    </source>
</reference>
<feature type="domain" description="GGDEF" evidence="9">
    <location>
        <begin position="406"/>
        <end position="540"/>
    </location>
</feature>
<keyword evidence="11" id="KW-1185">Reference proteome</keyword>
<dbReference type="CDD" id="cd01949">
    <property type="entry name" value="GGDEF"/>
    <property type="match status" value="1"/>
</dbReference>
<dbReference type="SMART" id="SM00052">
    <property type="entry name" value="EAL"/>
    <property type="match status" value="1"/>
</dbReference>
<feature type="domain" description="PAS" evidence="6">
    <location>
        <begin position="249"/>
        <end position="300"/>
    </location>
</feature>
<proteinExistence type="predicted"/>
<dbReference type="EMBL" id="CP063656">
    <property type="protein sequence ID" value="QOW20039.1"/>
    <property type="molecule type" value="Genomic_DNA"/>
</dbReference>
<dbReference type="InterPro" id="IPR001633">
    <property type="entry name" value="EAL_dom"/>
</dbReference>
<dbReference type="PROSITE" id="PS50112">
    <property type="entry name" value="PAS"/>
    <property type="match status" value="1"/>
</dbReference>
<feature type="transmembrane region" description="Helical" evidence="4">
    <location>
        <begin position="86"/>
        <end position="106"/>
    </location>
</feature>
<evidence type="ECO:0000256" key="4">
    <source>
        <dbReference type="SAM" id="Phobius"/>
    </source>
</evidence>
<dbReference type="KEGG" id="lcic:INQ41_03040"/>
<organism evidence="10 11">
    <name type="scientific">Novilysobacter ciconiae</name>
    <dbReference type="NCBI Taxonomy" id="2781022"/>
    <lineage>
        <taxon>Bacteria</taxon>
        <taxon>Pseudomonadati</taxon>
        <taxon>Pseudomonadota</taxon>
        <taxon>Gammaproteobacteria</taxon>
        <taxon>Lysobacterales</taxon>
        <taxon>Lysobacteraceae</taxon>
        <taxon>Novilysobacter</taxon>
    </lineage>
</organism>
<dbReference type="InterPro" id="IPR052155">
    <property type="entry name" value="Biofilm_reg_signaling"/>
</dbReference>
<dbReference type="NCBIfam" id="TIGR00229">
    <property type="entry name" value="sensory_box"/>
    <property type="match status" value="1"/>
</dbReference>
<evidence type="ECO:0000259" key="9">
    <source>
        <dbReference type="PROSITE" id="PS50887"/>
    </source>
</evidence>
<feature type="chain" id="PRO_5032279462" description="cyclic-guanylate-specific phosphodiesterase" evidence="5">
    <location>
        <begin position="21"/>
        <end position="810"/>
    </location>
</feature>
<dbReference type="Gene3D" id="3.30.70.270">
    <property type="match status" value="1"/>
</dbReference>
<dbReference type="SUPFAM" id="SSF141868">
    <property type="entry name" value="EAL domain-like"/>
    <property type="match status" value="1"/>
</dbReference>
<evidence type="ECO:0000256" key="2">
    <source>
        <dbReference type="ARBA" id="ARBA00022636"/>
    </source>
</evidence>
<feature type="region of interest" description="Disordered" evidence="3">
    <location>
        <begin position="22"/>
        <end position="69"/>
    </location>
</feature>
<dbReference type="PROSITE" id="PS50887">
    <property type="entry name" value="GGDEF"/>
    <property type="match status" value="1"/>
</dbReference>
<dbReference type="CDD" id="cd01948">
    <property type="entry name" value="EAL"/>
    <property type="match status" value="1"/>
</dbReference>
<dbReference type="SMART" id="SM00091">
    <property type="entry name" value="PAS"/>
    <property type="match status" value="1"/>
</dbReference>
<evidence type="ECO:0000313" key="10">
    <source>
        <dbReference type="EMBL" id="QOW20039.1"/>
    </source>
</evidence>
<dbReference type="AlphaFoldDB" id="A0A7S6ZT49"/>
<evidence type="ECO:0000256" key="5">
    <source>
        <dbReference type="SAM" id="SignalP"/>
    </source>
</evidence>
<dbReference type="Pfam" id="PF00563">
    <property type="entry name" value="EAL"/>
    <property type="match status" value="1"/>
</dbReference>
<accession>A0A7S6ZT49</accession>
<dbReference type="InterPro" id="IPR013655">
    <property type="entry name" value="PAS_fold_3"/>
</dbReference>
<dbReference type="Proteomes" id="UP000594059">
    <property type="component" value="Chromosome"/>
</dbReference>
<dbReference type="FunFam" id="3.20.20.450:FF:000001">
    <property type="entry name" value="Cyclic di-GMP phosphodiesterase yahA"/>
    <property type="match status" value="1"/>
</dbReference>
<evidence type="ECO:0000256" key="3">
    <source>
        <dbReference type="SAM" id="MobiDB-lite"/>
    </source>
</evidence>
<keyword evidence="5" id="KW-0732">Signal</keyword>
<dbReference type="PROSITE" id="PS50113">
    <property type="entry name" value="PAC"/>
    <property type="match status" value="1"/>
</dbReference>
<dbReference type="InterPro" id="IPR035919">
    <property type="entry name" value="EAL_sf"/>
</dbReference>
<dbReference type="Gene3D" id="3.20.20.450">
    <property type="entry name" value="EAL domain"/>
    <property type="match status" value="1"/>
</dbReference>
<keyword evidence="4" id="KW-1133">Transmembrane helix</keyword>
<keyword evidence="4" id="KW-0472">Membrane</keyword>
<dbReference type="InterPro" id="IPR035965">
    <property type="entry name" value="PAS-like_dom_sf"/>
</dbReference>
<dbReference type="PANTHER" id="PTHR44757:SF2">
    <property type="entry name" value="BIOFILM ARCHITECTURE MAINTENANCE PROTEIN MBAA"/>
    <property type="match status" value="1"/>
</dbReference>
<feature type="compositionally biased region" description="Polar residues" evidence="3">
    <location>
        <begin position="52"/>
        <end position="69"/>
    </location>
</feature>
<dbReference type="NCBIfam" id="TIGR00254">
    <property type="entry name" value="GGDEF"/>
    <property type="match status" value="1"/>
</dbReference>
<dbReference type="Pfam" id="PF08447">
    <property type="entry name" value="PAS_3"/>
    <property type="match status" value="1"/>
</dbReference>
<dbReference type="InterPro" id="IPR029787">
    <property type="entry name" value="Nucleotide_cyclase"/>
</dbReference>